<evidence type="ECO:0000313" key="8">
    <source>
        <dbReference type="EMBL" id="HIX02469.1"/>
    </source>
</evidence>
<evidence type="ECO:0000256" key="2">
    <source>
        <dbReference type="ARBA" id="ARBA00022729"/>
    </source>
</evidence>
<evidence type="ECO:0000256" key="6">
    <source>
        <dbReference type="RuleBase" id="RU361167"/>
    </source>
</evidence>
<dbReference type="EC" id="3.2.1.-" evidence="6"/>
<keyword evidence="2" id="KW-0732">Signal</keyword>
<dbReference type="Proteomes" id="UP000823963">
    <property type="component" value="Unassembled WGS sequence"/>
</dbReference>
<reference evidence="8" key="1">
    <citation type="journal article" date="2021" name="PeerJ">
        <title>Extensive microbial diversity within the chicken gut microbiome revealed by metagenomics and culture.</title>
        <authorList>
            <person name="Gilroy R."/>
            <person name="Ravi A."/>
            <person name="Getino M."/>
            <person name="Pursley I."/>
            <person name="Horton D.L."/>
            <person name="Alikhan N.F."/>
            <person name="Baker D."/>
            <person name="Gharbi K."/>
            <person name="Hall N."/>
            <person name="Watson M."/>
            <person name="Adriaenssens E.M."/>
            <person name="Foster-Nyarko E."/>
            <person name="Jarju S."/>
            <person name="Secka A."/>
            <person name="Antonio M."/>
            <person name="Oren A."/>
            <person name="Chaudhuri R.R."/>
            <person name="La Ragione R."/>
            <person name="Hildebrand F."/>
            <person name="Pallen M.J."/>
        </authorList>
    </citation>
    <scope>NUCLEOTIDE SEQUENCE</scope>
    <source>
        <strain evidence="8">6627</strain>
    </source>
</reference>
<keyword evidence="7" id="KW-0472">Membrane</keyword>
<feature type="transmembrane region" description="Helical" evidence="7">
    <location>
        <begin position="7"/>
        <end position="26"/>
    </location>
</feature>
<evidence type="ECO:0000256" key="3">
    <source>
        <dbReference type="ARBA" id="ARBA00022801"/>
    </source>
</evidence>
<dbReference type="SUPFAM" id="SSF48208">
    <property type="entry name" value="Six-hairpin glycosidases"/>
    <property type="match status" value="1"/>
</dbReference>
<keyword evidence="7" id="KW-1133">Transmembrane helix</keyword>
<keyword evidence="4 6" id="KW-0326">Glycosidase</keyword>
<evidence type="ECO:0000256" key="1">
    <source>
        <dbReference type="ARBA" id="ARBA00009209"/>
    </source>
</evidence>
<sequence>MKKSYNRLIILPFITIVVLVLSIMYLRSSSQKQLSTSYYKQWEHTYIKETDHGKSAYIDSQPKAKHPVSISEGHGYGMLICALEGKKGKVSQQEFEKLNNYYLNHRMDSTALMSWKQTIYKNKIKDEKNNATDGDIYIAYALIQAAKAWPDSKDKYLGEAKAILNDIFKYNYNDELKILTVGNWAGKDSKYYNMIRTSDVMPVQFDAFYHTTHDKRWLEVKASMLGHLKQLSDQHKSGLVPDFAWVTEDSAKPVGPNTVASKYDGEYYYNACRVPYNLARAEDEESKSILNKMMDYFLSKNRIYAGYYLNGKIIDRHQSRTFSAPILFAAICNKKQYDKLFEQEKFILMEPISRNNYYEAVLTVLVAV</sequence>
<dbReference type="InterPro" id="IPR019834">
    <property type="entry name" value="Glyco_hydro_8_CS"/>
</dbReference>
<dbReference type="GO" id="GO:0000272">
    <property type="term" value="P:polysaccharide catabolic process"/>
    <property type="evidence" value="ECO:0007669"/>
    <property type="project" value="UniProtKB-KW"/>
</dbReference>
<gene>
    <name evidence="8" type="ORF">H9861_06925</name>
</gene>
<keyword evidence="6" id="KW-0119">Carbohydrate metabolism</keyword>
<dbReference type="GO" id="GO:0004553">
    <property type="term" value="F:hydrolase activity, hydrolyzing O-glycosyl compounds"/>
    <property type="evidence" value="ECO:0007669"/>
    <property type="project" value="InterPro"/>
</dbReference>
<evidence type="ECO:0000256" key="7">
    <source>
        <dbReference type="SAM" id="Phobius"/>
    </source>
</evidence>
<dbReference type="InterPro" id="IPR002037">
    <property type="entry name" value="Glyco_hydro_8"/>
</dbReference>
<evidence type="ECO:0000256" key="5">
    <source>
        <dbReference type="PROSITE-ProRule" id="PRU10058"/>
    </source>
</evidence>
<proteinExistence type="inferred from homology"/>
<dbReference type="InterPro" id="IPR012341">
    <property type="entry name" value="6hp_glycosidase-like_sf"/>
</dbReference>
<comment type="similarity">
    <text evidence="1 6">Belongs to the glycosyl hydrolase 8 (cellulase D) family.</text>
</comment>
<organism evidence="8 9">
    <name type="scientific">Candidatus Ligilactobacillus excrementigallinarum</name>
    <dbReference type="NCBI Taxonomy" id="2838641"/>
    <lineage>
        <taxon>Bacteria</taxon>
        <taxon>Bacillati</taxon>
        <taxon>Bacillota</taxon>
        <taxon>Bacilli</taxon>
        <taxon>Lactobacillales</taxon>
        <taxon>Lactobacillaceae</taxon>
        <taxon>Ligilactobacillus</taxon>
    </lineage>
</organism>
<dbReference type="Gene3D" id="1.50.10.10">
    <property type="match status" value="1"/>
</dbReference>
<dbReference type="EMBL" id="DXFP01000066">
    <property type="protein sequence ID" value="HIX02469.1"/>
    <property type="molecule type" value="Genomic_DNA"/>
</dbReference>
<protein>
    <recommendedName>
        <fullName evidence="6">Glucanase</fullName>
        <ecNumber evidence="6">3.2.1.-</ecNumber>
    </recommendedName>
</protein>
<dbReference type="PROSITE" id="PS00812">
    <property type="entry name" value="GLYCOSYL_HYDROL_F8"/>
    <property type="match status" value="1"/>
</dbReference>
<name>A0A9D2AAG3_9LACO</name>
<keyword evidence="7" id="KW-0812">Transmembrane</keyword>
<dbReference type="Pfam" id="PF01270">
    <property type="entry name" value="Glyco_hydro_8"/>
    <property type="match status" value="1"/>
</dbReference>
<keyword evidence="3 6" id="KW-0378">Hydrolase</keyword>
<reference evidence="8" key="2">
    <citation type="submission" date="2021-04" db="EMBL/GenBank/DDBJ databases">
        <authorList>
            <person name="Gilroy R."/>
        </authorList>
    </citation>
    <scope>NUCLEOTIDE SEQUENCE</scope>
    <source>
        <strain evidence="8">6627</strain>
    </source>
</reference>
<accession>A0A9D2AAG3</accession>
<dbReference type="InterPro" id="IPR008928">
    <property type="entry name" value="6-hairpin_glycosidase_sf"/>
</dbReference>
<feature type="active site" description="Nucleophile" evidence="5">
    <location>
        <position position="133"/>
    </location>
</feature>
<comment type="caution">
    <text evidence="8">The sequence shown here is derived from an EMBL/GenBank/DDBJ whole genome shotgun (WGS) entry which is preliminary data.</text>
</comment>
<evidence type="ECO:0000256" key="4">
    <source>
        <dbReference type="ARBA" id="ARBA00023295"/>
    </source>
</evidence>
<evidence type="ECO:0000313" key="9">
    <source>
        <dbReference type="Proteomes" id="UP000823963"/>
    </source>
</evidence>
<keyword evidence="6" id="KW-0624">Polysaccharide degradation</keyword>
<dbReference type="PRINTS" id="PR00735">
    <property type="entry name" value="GLHYDRLASE8"/>
</dbReference>
<dbReference type="AlphaFoldDB" id="A0A9D2AAG3"/>